<dbReference type="Pfam" id="PF12776">
    <property type="entry name" value="Myb_DNA-bind_3"/>
    <property type="match status" value="1"/>
</dbReference>
<gene>
    <name evidence="3" type="primary">LOC109721890</name>
</gene>
<dbReference type="SMART" id="SM00213">
    <property type="entry name" value="UBQ"/>
    <property type="match status" value="2"/>
</dbReference>
<reference evidence="3" key="2">
    <citation type="submission" date="2025-08" db="UniProtKB">
        <authorList>
            <consortium name="RefSeq"/>
        </authorList>
    </citation>
    <scope>IDENTIFICATION</scope>
    <source>
        <tissue evidence="3">Leaf</tissue>
    </source>
</reference>
<protein>
    <submittedName>
        <fullName evidence="3">Uncharacterized protein LOC109721890</fullName>
    </submittedName>
</protein>
<dbReference type="CDD" id="cd17039">
    <property type="entry name" value="Ubl_ubiquitin_like"/>
    <property type="match status" value="1"/>
</dbReference>
<reference evidence="2" key="1">
    <citation type="journal article" date="2015" name="Nat. Genet.">
        <title>The pineapple genome and the evolution of CAM photosynthesis.</title>
        <authorList>
            <person name="Ming R."/>
            <person name="VanBuren R."/>
            <person name="Wai C.M."/>
            <person name="Tang H."/>
            <person name="Schatz M.C."/>
            <person name="Bowers J.E."/>
            <person name="Lyons E."/>
            <person name="Wang M.L."/>
            <person name="Chen J."/>
            <person name="Biggers E."/>
            <person name="Zhang J."/>
            <person name="Huang L."/>
            <person name="Zhang L."/>
            <person name="Miao W."/>
            <person name="Zhang J."/>
            <person name="Ye Z."/>
            <person name="Miao C."/>
            <person name="Lin Z."/>
            <person name="Wang H."/>
            <person name="Zhou H."/>
            <person name="Yim W.C."/>
            <person name="Priest H.D."/>
            <person name="Zheng C."/>
            <person name="Woodhouse M."/>
            <person name="Edger P.P."/>
            <person name="Guyot R."/>
            <person name="Guo H.B."/>
            <person name="Guo H."/>
            <person name="Zheng G."/>
            <person name="Singh R."/>
            <person name="Sharma A."/>
            <person name="Min X."/>
            <person name="Zheng Y."/>
            <person name="Lee H."/>
            <person name="Gurtowski J."/>
            <person name="Sedlazeck F.J."/>
            <person name="Harkess A."/>
            <person name="McKain M.R."/>
            <person name="Liao Z."/>
            <person name="Fang J."/>
            <person name="Liu J."/>
            <person name="Zhang X."/>
            <person name="Zhang Q."/>
            <person name="Hu W."/>
            <person name="Qin Y."/>
            <person name="Wang K."/>
            <person name="Chen L.Y."/>
            <person name="Shirley N."/>
            <person name="Lin Y.R."/>
            <person name="Liu L.Y."/>
            <person name="Hernandez A.G."/>
            <person name="Wright C.L."/>
            <person name="Bulone V."/>
            <person name="Tuskan G.A."/>
            <person name="Heath K."/>
            <person name="Zee F."/>
            <person name="Moore P.H."/>
            <person name="Sunkar R."/>
            <person name="Leebens-Mack J.H."/>
            <person name="Mockler T."/>
            <person name="Bennetzen J.L."/>
            <person name="Freeling M."/>
            <person name="Sankoff D."/>
            <person name="Paterson A.H."/>
            <person name="Zhu X."/>
            <person name="Yang X."/>
            <person name="Smith J.A."/>
            <person name="Cushman J.C."/>
            <person name="Paull R.E."/>
            <person name="Yu Q."/>
        </authorList>
    </citation>
    <scope>NUCLEOTIDE SEQUENCE [LARGE SCALE GENOMIC DNA]</scope>
    <source>
        <strain evidence="2">cv. F153</strain>
    </source>
</reference>
<dbReference type="RefSeq" id="XP_020105289.1">
    <property type="nucleotide sequence ID" value="XM_020249700.1"/>
</dbReference>
<feature type="domain" description="Ubiquitin-like" evidence="1">
    <location>
        <begin position="22"/>
        <end position="91"/>
    </location>
</feature>
<dbReference type="OrthoDB" id="1937145at2759"/>
<sequence length="367" mass="42145">MAESVVKLPGSVVMGPEFASEMEITVQSDHTGNYVLLVYGHNTIEDVLVEILGRRRAGQVPKPRLFFNDLELQEQKTLADCGIKPGSVLHLKCTQRVLAQTDDFASPTKKVEKGYADSSSSVRLEGDGEMKIFVQSEYYGNYALEVENANTILEVFNTILPRGRLYEGPLPKLYFNGHQLERKNTLADYGIQDGSILHLEATAPRFSFMLGEREKPKVISGRKKIIITDRPSGIWNEEYDRLLINLLLKQISIGGEENILQGGEDFWCNIAAKFNESTSLQYEHKHLFKRFNSYRCDYPIVNRIRHHPKFSWDCQHDKVIATDAEWNEYIKQNPDVKLYREKEMPHFSLLKILFDKMKVLKLIVSNE</sequence>
<dbReference type="PANTHER" id="PTHR46929:SF3">
    <property type="entry name" value="MYB_SANT-LIKE DOMAIN-CONTAINING PROTEIN"/>
    <property type="match status" value="1"/>
</dbReference>
<proteinExistence type="predicted"/>
<keyword evidence="2" id="KW-1185">Reference proteome</keyword>
<dbReference type="InterPro" id="IPR024752">
    <property type="entry name" value="Myb/SANT-like_dom"/>
</dbReference>
<evidence type="ECO:0000313" key="2">
    <source>
        <dbReference type="Proteomes" id="UP000515123"/>
    </source>
</evidence>
<dbReference type="GeneID" id="109721890"/>
<evidence type="ECO:0000259" key="1">
    <source>
        <dbReference type="PROSITE" id="PS50053"/>
    </source>
</evidence>
<dbReference type="SUPFAM" id="SSF54236">
    <property type="entry name" value="Ubiquitin-like"/>
    <property type="match status" value="2"/>
</dbReference>
<dbReference type="Proteomes" id="UP000515123">
    <property type="component" value="Linkage group 16"/>
</dbReference>
<dbReference type="PANTHER" id="PTHR46929">
    <property type="entry name" value="EXPRESSED PROTEIN"/>
    <property type="match status" value="1"/>
</dbReference>
<name>A0A6P5GAS9_ANACO</name>
<organism evidence="2 3">
    <name type="scientific">Ananas comosus</name>
    <name type="common">Pineapple</name>
    <name type="synonym">Ananas ananas</name>
    <dbReference type="NCBI Taxonomy" id="4615"/>
    <lineage>
        <taxon>Eukaryota</taxon>
        <taxon>Viridiplantae</taxon>
        <taxon>Streptophyta</taxon>
        <taxon>Embryophyta</taxon>
        <taxon>Tracheophyta</taxon>
        <taxon>Spermatophyta</taxon>
        <taxon>Magnoliopsida</taxon>
        <taxon>Liliopsida</taxon>
        <taxon>Poales</taxon>
        <taxon>Bromeliaceae</taxon>
        <taxon>Bromelioideae</taxon>
        <taxon>Ananas</taxon>
    </lineage>
</organism>
<dbReference type="Pfam" id="PF00240">
    <property type="entry name" value="ubiquitin"/>
    <property type="match status" value="2"/>
</dbReference>
<evidence type="ECO:0000313" key="3">
    <source>
        <dbReference type="RefSeq" id="XP_020105289.1"/>
    </source>
</evidence>
<dbReference type="PROSITE" id="PS50053">
    <property type="entry name" value="UBIQUITIN_2"/>
    <property type="match status" value="2"/>
</dbReference>
<feature type="domain" description="Ubiquitin-like" evidence="1">
    <location>
        <begin position="130"/>
        <end position="199"/>
    </location>
</feature>
<dbReference type="InterPro" id="IPR029071">
    <property type="entry name" value="Ubiquitin-like_domsf"/>
</dbReference>
<dbReference type="Gene3D" id="3.10.20.90">
    <property type="entry name" value="Phosphatidylinositol 3-kinase Catalytic Subunit, Chain A, domain 1"/>
    <property type="match status" value="2"/>
</dbReference>
<dbReference type="AlphaFoldDB" id="A0A6P5GAS9"/>
<accession>A0A6P5GAS9</accession>
<dbReference type="InterPro" id="IPR000626">
    <property type="entry name" value="Ubiquitin-like_dom"/>
</dbReference>